<accession>A0A1G9G0I7</accession>
<sequence length="161" mass="18876">MNRDKEHLIKQKCRENVIGFAPFRYKFSKGSAVREGLLNIGKFKEDNGENLVLTFIFDSDNLKTDSDIHNRLSHLKFDPIMKKGLLTALRNSAEFEENENFAMHEFNFYFDKMPANLEKLMNATMTPFFMEHLPIKIGKVEWMKDDEGLNFFCILKSKLNL</sequence>
<proteinExistence type="predicted"/>
<dbReference type="RefSeq" id="WP_092160193.1">
    <property type="nucleotide sequence ID" value="NZ_FNGA01000002.1"/>
</dbReference>
<dbReference type="STRING" id="246191.SAMN05660337_1781"/>
<evidence type="ECO:0000313" key="1">
    <source>
        <dbReference type="EMBL" id="SDK94139.1"/>
    </source>
</evidence>
<evidence type="ECO:0000313" key="2">
    <source>
        <dbReference type="Proteomes" id="UP000199053"/>
    </source>
</evidence>
<dbReference type="AlphaFoldDB" id="A0A1G9G0I7"/>
<dbReference type="OrthoDB" id="9553549at2"/>
<reference evidence="2" key="1">
    <citation type="submission" date="2016-10" db="EMBL/GenBank/DDBJ databases">
        <authorList>
            <person name="Varghese N."/>
            <person name="Submissions S."/>
        </authorList>
    </citation>
    <scope>NUCLEOTIDE SEQUENCE [LARGE SCALE GENOMIC DNA]</scope>
    <source>
        <strain evidence="2">DSM 16995</strain>
    </source>
</reference>
<protein>
    <submittedName>
        <fullName evidence="1">Uncharacterized protein</fullName>
    </submittedName>
</protein>
<name>A0A1G9G0I7_9BACT</name>
<organism evidence="1 2">
    <name type="scientific">Maridesulfovibrio ferrireducens</name>
    <dbReference type="NCBI Taxonomy" id="246191"/>
    <lineage>
        <taxon>Bacteria</taxon>
        <taxon>Pseudomonadati</taxon>
        <taxon>Thermodesulfobacteriota</taxon>
        <taxon>Desulfovibrionia</taxon>
        <taxon>Desulfovibrionales</taxon>
        <taxon>Desulfovibrionaceae</taxon>
        <taxon>Maridesulfovibrio</taxon>
    </lineage>
</organism>
<keyword evidence="2" id="KW-1185">Reference proteome</keyword>
<dbReference type="EMBL" id="FNGA01000002">
    <property type="protein sequence ID" value="SDK94139.1"/>
    <property type="molecule type" value="Genomic_DNA"/>
</dbReference>
<dbReference type="Proteomes" id="UP000199053">
    <property type="component" value="Unassembled WGS sequence"/>
</dbReference>
<gene>
    <name evidence="1" type="ORF">SAMN05660337_1781</name>
</gene>